<reference evidence="2 3" key="1">
    <citation type="journal article" date="2012" name="Appl. Environ. Microbiol.">
        <title>Short-read sequencing for genomic analysis of the brown rot fungus Fibroporia radiculosa.</title>
        <authorList>
            <person name="Tang J.D."/>
            <person name="Perkins A.D."/>
            <person name="Sonstegard T.S."/>
            <person name="Schroeder S.G."/>
            <person name="Burgess S.C."/>
            <person name="Diehl S.V."/>
        </authorList>
    </citation>
    <scope>NUCLEOTIDE SEQUENCE [LARGE SCALE GENOMIC DNA]</scope>
    <source>
        <strain evidence="2 3">TFFH 294</strain>
    </source>
</reference>
<name>J4HTB4_9APHY</name>
<dbReference type="PANTHER" id="PTHR43968">
    <property type="match status" value="1"/>
</dbReference>
<dbReference type="InterPro" id="IPR040079">
    <property type="entry name" value="Glutathione_S-Trfase"/>
</dbReference>
<sequence length="263" mass="29992">MASTADTGKTYHRECTGEAYKTAQAHISPKDITLFASCFCPFVQRIWVALEFYGIDYRLGHRLRCFDLDEVDPYKKPADLLEVSPKGLVPALRLETYKPPRAVNESTVILEFLEDLASSTVKRSLLPPVTDPYARVLIRLQLDHVNRTLVPAFYRFIQAQEESQIQTGKEFVQAIDGLVKLFQRAAQETNSSCGLWSDGGELSLTDVMVAPWLFRATNVLAHYRGFMLPEGPQFRSYMERLLNYPAFKRTCSTADLYIDSYER</sequence>
<dbReference type="SUPFAM" id="SSF47616">
    <property type="entry name" value="GST C-terminal domain-like"/>
    <property type="match status" value="1"/>
</dbReference>
<dbReference type="SUPFAM" id="SSF52833">
    <property type="entry name" value="Thioredoxin-like"/>
    <property type="match status" value="1"/>
</dbReference>
<dbReference type="Gene3D" id="3.40.30.10">
    <property type="entry name" value="Glutaredoxin"/>
    <property type="match status" value="1"/>
</dbReference>
<gene>
    <name evidence="2" type="ORF">FIBRA_01415</name>
</gene>
<dbReference type="HOGENOM" id="CLU_011226_9_1_1"/>
<dbReference type="SFLD" id="SFLDS00019">
    <property type="entry name" value="Glutathione_Transferase_(cytos"/>
    <property type="match status" value="1"/>
</dbReference>
<organism evidence="2 3">
    <name type="scientific">Fibroporia radiculosa</name>
    <dbReference type="NCBI Taxonomy" id="599839"/>
    <lineage>
        <taxon>Eukaryota</taxon>
        <taxon>Fungi</taxon>
        <taxon>Dikarya</taxon>
        <taxon>Basidiomycota</taxon>
        <taxon>Agaricomycotina</taxon>
        <taxon>Agaricomycetes</taxon>
        <taxon>Polyporales</taxon>
        <taxon>Fibroporiaceae</taxon>
        <taxon>Fibroporia</taxon>
    </lineage>
</organism>
<dbReference type="InterPro" id="IPR036282">
    <property type="entry name" value="Glutathione-S-Trfase_C_sf"/>
</dbReference>
<dbReference type="Proteomes" id="UP000006352">
    <property type="component" value="Unassembled WGS sequence"/>
</dbReference>
<dbReference type="GO" id="GO:0005737">
    <property type="term" value="C:cytoplasm"/>
    <property type="evidence" value="ECO:0007669"/>
    <property type="project" value="TreeGrafter"/>
</dbReference>
<dbReference type="GeneID" id="24094308"/>
<evidence type="ECO:0000313" key="3">
    <source>
        <dbReference type="Proteomes" id="UP000006352"/>
    </source>
</evidence>
<dbReference type="OrthoDB" id="4951845at2759"/>
<keyword evidence="3" id="KW-1185">Reference proteome</keyword>
<dbReference type="EMBL" id="HE796931">
    <property type="protein sequence ID" value="CCL99397.1"/>
    <property type="molecule type" value="Genomic_DNA"/>
</dbReference>
<proteinExistence type="predicted"/>
<dbReference type="PANTHER" id="PTHR43968:SF6">
    <property type="entry name" value="GLUTATHIONE S-TRANSFERASE OMEGA"/>
    <property type="match status" value="1"/>
</dbReference>
<protein>
    <recommendedName>
        <fullName evidence="1">GST C-terminal domain-containing protein</fullName>
    </recommendedName>
</protein>
<dbReference type="SFLD" id="SFLDG00358">
    <property type="entry name" value="Main_(cytGST)"/>
    <property type="match status" value="1"/>
</dbReference>
<accession>J4HTB4</accession>
<dbReference type="InterPro" id="IPR010987">
    <property type="entry name" value="Glutathione-S-Trfase_C-like"/>
</dbReference>
<dbReference type="InterPro" id="IPR036249">
    <property type="entry name" value="Thioredoxin-like_sf"/>
</dbReference>
<dbReference type="InterPro" id="IPR050983">
    <property type="entry name" value="GST_Omega/HSP26"/>
</dbReference>
<dbReference type="InParanoid" id="J4HTB4"/>
<dbReference type="CDD" id="cd00299">
    <property type="entry name" value="GST_C_family"/>
    <property type="match status" value="1"/>
</dbReference>
<dbReference type="RefSeq" id="XP_012178680.1">
    <property type="nucleotide sequence ID" value="XM_012323290.1"/>
</dbReference>
<dbReference type="PROSITE" id="PS50405">
    <property type="entry name" value="GST_CTER"/>
    <property type="match status" value="1"/>
</dbReference>
<evidence type="ECO:0000259" key="1">
    <source>
        <dbReference type="PROSITE" id="PS50405"/>
    </source>
</evidence>
<dbReference type="STRING" id="599839.J4HTB4"/>
<dbReference type="Gene3D" id="1.20.1050.10">
    <property type="match status" value="1"/>
</dbReference>
<dbReference type="InterPro" id="IPR004045">
    <property type="entry name" value="Glutathione_S-Trfase_N"/>
</dbReference>
<dbReference type="Pfam" id="PF13410">
    <property type="entry name" value="GST_C_2"/>
    <property type="match status" value="1"/>
</dbReference>
<evidence type="ECO:0000313" key="2">
    <source>
        <dbReference type="EMBL" id="CCL99397.1"/>
    </source>
</evidence>
<feature type="domain" description="GST C-terminal" evidence="1">
    <location>
        <begin position="131"/>
        <end position="263"/>
    </location>
</feature>
<dbReference type="Pfam" id="PF13409">
    <property type="entry name" value="GST_N_2"/>
    <property type="match status" value="1"/>
</dbReference>
<dbReference type="AlphaFoldDB" id="J4HTB4"/>
<dbReference type="CDD" id="cd00570">
    <property type="entry name" value="GST_N_family"/>
    <property type="match status" value="1"/>
</dbReference>